<dbReference type="EMBL" id="JANHOG010000780">
    <property type="protein sequence ID" value="KAJ3551590.1"/>
    <property type="molecule type" value="Genomic_DNA"/>
</dbReference>
<keyword evidence="2" id="KW-1185">Reference proteome</keyword>
<name>A0ACC1T2E4_9APHY</name>
<reference evidence="1" key="1">
    <citation type="submission" date="2022-07" db="EMBL/GenBank/DDBJ databases">
        <title>Genome Sequence of Phlebia brevispora.</title>
        <authorList>
            <person name="Buettner E."/>
        </authorList>
    </citation>
    <scope>NUCLEOTIDE SEQUENCE</scope>
    <source>
        <strain evidence="1">MPL23</strain>
    </source>
</reference>
<accession>A0ACC1T2E4</accession>
<evidence type="ECO:0000313" key="2">
    <source>
        <dbReference type="Proteomes" id="UP001148662"/>
    </source>
</evidence>
<evidence type="ECO:0000313" key="1">
    <source>
        <dbReference type="EMBL" id="KAJ3551590.1"/>
    </source>
</evidence>
<sequence length="616" mass="68784">MTPPPLTAPIPQRAVHSEMQRIRLQMAADQAARLEEAEARRPDYLKRTKRPTSSPPHEGTSGDQENTRPSLGVVDSPVKGRRLALFQETSEESFEQSLLAGGYPLYGHSPTYADPTTPVRNGKTLQTPTDEHNSDAVPSEKELAKQRRLAAFRDHNTDDGHAKLYPVLLEGMGRVLMDHIPPDSTYQTESPHRKKGSRKRKGQTLESPAKRILGSPSKRLEDVTSGEVSKPNWPDKVFPWSLQSQQRAEYVKKEEEERLRWIERYLDRDSDEDDDNEDQSLGLPHIEEEVSPVRRGRGKMVPLRSNPHAAIHGKREHMMIPSDPADARAALLSKRSVRALAFRRRQEDKEMCICNGAGEGRELVQCDECRKWFHLECIGINDVTELGREEDPWYCNQCLGVDRAALSSPTFVPTDDRLPVNGRRDLVFFPGNVQESPPGMSWSTPSRVPKTPVHGKDLTRTFSTRSSMGDSSQFGPETPSNSAHSVRVYSTPGPPSFLETLDEPFDPTSTPSRGMKFSGPFTTPKAPSWYRGNTLQTPSLSGRKFPGGSFPYAFEPGNASSPSRNAYTTEESPVRRSTKALPALRPPESPLAPRSTIFPVFGTQASRRRSAEKLHG</sequence>
<comment type="caution">
    <text evidence="1">The sequence shown here is derived from an EMBL/GenBank/DDBJ whole genome shotgun (WGS) entry which is preliminary data.</text>
</comment>
<proteinExistence type="predicted"/>
<protein>
    <submittedName>
        <fullName evidence="1">Uncharacterized protein</fullName>
    </submittedName>
</protein>
<gene>
    <name evidence="1" type="ORF">NM688_g4616</name>
</gene>
<organism evidence="1 2">
    <name type="scientific">Phlebia brevispora</name>
    <dbReference type="NCBI Taxonomy" id="194682"/>
    <lineage>
        <taxon>Eukaryota</taxon>
        <taxon>Fungi</taxon>
        <taxon>Dikarya</taxon>
        <taxon>Basidiomycota</taxon>
        <taxon>Agaricomycotina</taxon>
        <taxon>Agaricomycetes</taxon>
        <taxon>Polyporales</taxon>
        <taxon>Meruliaceae</taxon>
        <taxon>Phlebia</taxon>
    </lineage>
</organism>
<dbReference type="Proteomes" id="UP001148662">
    <property type="component" value="Unassembled WGS sequence"/>
</dbReference>